<keyword evidence="1" id="KW-1133">Transmembrane helix</keyword>
<dbReference type="EMBL" id="OX459966">
    <property type="protein sequence ID" value="CAI9171155.1"/>
    <property type="molecule type" value="Genomic_DNA"/>
</dbReference>
<proteinExistence type="predicted"/>
<keyword evidence="1" id="KW-0472">Membrane</keyword>
<accession>A0ABN8ZCG7</accession>
<name>A0ABN8ZCG7_RANTA</name>
<feature type="transmembrane region" description="Helical" evidence="1">
    <location>
        <begin position="23"/>
        <end position="41"/>
    </location>
</feature>
<protein>
    <recommendedName>
        <fullName evidence="4">ATP synthase F0 subunit 8</fullName>
    </recommendedName>
</protein>
<gene>
    <name evidence="2" type="ORF">MRATA1EN1_LOCUS20117</name>
</gene>
<evidence type="ECO:0000256" key="1">
    <source>
        <dbReference type="SAM" id="Phobius"/>
    </source>
</evidence>
<evidence type="ECO:0000313" key="3">
    <source>
        <dbReference type="Proteomes" id="UP001176941"/>
    </source>
</evidence>
<reference evidence="2" key="1">
    <citation type="submission" date="2023-04" db="EMBL/GenBank/DDBJ databases">
        <authorList>
            <consortium name="ELIXIR-Norway"/>
        </authorList>
    </citation>
    <scope>NUCLEOTIDE SEQUENCE [LARGE SCALE GENOMIC DNA]</scope>
</reference>
<organism evidence="2 3">
    <name type="scientific">Rangifer tarandus platyrhynchus</name>
    <name type="common">Svalbard reindeer</name>
    <dbReference type="NCBI Taxonomy" id="3082113"/>
    <lineage>
        <taxon>Eukaryota</taxon>
        <taxon>Metazoa</taxon>
        <taxon>Chordata</taxon>
        <taxon>Craniata</taxon>
        <taxon>Vertebrata</taxon>
        <taxon>Euteleostomi</taxon>
        <taxon>Mammalia</taxon>
        <taxon>Eutheria</taxon>
        <taxon>Laurasiatheria</taxon>
        <taxon>Artiodactyla</taxon>
        <taxon>Ruminantia</taxon>
        <taxon>Pecora</taxon>
        <taxon>Cervidae</taxon>
        <taxon>Odocoileinae</taxon>
        <taxon>Rangifer</taxon>
    </lineage>
</organism>
<sequence length="116" mass="13808">MLSREFLVVLNNASFYLKELCTAIYESLFMMFVLLSFLFFTPRNVCTKMQRTYIASAFIRALTPGTSYIKCIKTGICYQLLYFVYRIFINCMLQNNLFFKKKLKNLNPHPWYTFLA</sequence>
<keyword evidence="3" id="KW-1185">Reference proteome</keyword>
<dbReference type="Proteomes" id="UP001176941">
    <property type="component" value="Chromosome 30"/>
</dbReference>
<evidence type="ECO:0000313" key="2">
    <source>
        <dbReference type="EMBL" id="CAI9171155.1"/>
    </source>
</evidence>
<keyword evidence="1" id="KW-0812">Transmembrane</keyword>
<evidence type="ECO:0008006" key="4">
    <source>
        <dbReference type="Google" id="ProtNLM"/>
    </source>
</evidence>